<name>A0ABU7CW77_9TELE</name>
<proteinExistence type="predicted"/>
<dbReference type="Proteomes" id="UP001352852">
    <property type="component" value="Unassembled WGS sequence"/>
</dbReference>
<accession>A0ABU7CW77</accession>
<evidence type="ECO:0000313" key="1">
    <source>
        <dbReference type="EMBL" id="MED6267162.1"/>
    </source>
</evidence>
<dbReference type="Gene3D" id="3.10.450.10">
    <property type="match status" value="1"/>
</dbReference>
<protein>
    <recommendedName>
        <fullName evidence="3">Cystatin domain-containing protein</fullName>
    </recommendedName>
</protein>
<dbReference type="EMBL" id="JAHUTJ010008754">
    <property type="protein sequence ID" value="MED6267162.1"/>
    <property type="molecule type" value="Genomic_DNA"/>
</dbReference>
<evidence type="ECO:0000313" key="2">
    <source>
        <dbReference type="Proteomes" id="UP001352852"/>
    </source>
</evidence>
<evidence type="ECO:0008006" key="3">
    <source>
        <dbReference type="Google" id="ProtNLM"/>
    </source>
</evidence>
<reference evidence="1 2" key="1">
    <citation type="submission" date="2021-06" db="EMBL/GenBank/DDBJ databases">
        <authorList>
            <person name="Palmer J.M."/>
        </authorList>
    </citation>
    <scope>NUCLEOTIDE SEQUENCE [LARGE SCALE GENOMIC DNA]</scope>
    <source>
        <strain evidence="1 2">CL_MEX2019</strain>
        <tissue evidence="1">Muscle</tissue>
    </source>
</reference>
<comment type="caution">
    <text evidence="1">The sequence shown here is derived from an EMBL/GenBank/DDBJ whole genome shotgun (WGS) entry which is preliminary data.</text>
</comment>
<keyword evidence="2" id="KW-1185">Reference proteome</keyword>
<sequence>MDLPAGEHYATKEIQELCDQVKSKVEEITSRNLVEFKAFIYREFKSSHFATYQVKVCVGETEYFHVLFHRTVSEKEEVKTTVEKVEQHHTKDDIIVPVNSQ</sequence>
<gene>
    <name evidence="1" type="ORF">CHARACLAT_009243</name>
</gene>
<organism evidence="1 2">
    <name type="scientific">Characodon lateralis</name>
    <dbReference type="NCBI Taxonomy" id="208331"/>
    <lineage>
        <taxon>Eukaryota</taxon>
        <taxon>Metazoa</taxon>
        <taxon>Chordata</taxon>
        <taxon>Craniata</taxon>
        <taxon>Vertebrata</taxon>
        <taxon>Euteleostomi</taxon>
        <taxon>Actinopterygii</taxon>
        <taxon>Neopterygii</taxon>
        <taxon>Teleostei</taxon>
        <taxon>Neoteleostei</taxon>
        <taxon>Acanthomorphata</taxon>
        <taxon>Ovalentaria</taxon>
        <taxon>Atherinomorphae</taxon>
        <taxon>Cyprinodontiformes</taxon>
        <taxon>Goodeidae</taxon>
        <taxon>Characodon</taxon>
    </lineage>
</organism>